<comment type="subcellular location">
    <subcellularLocation>
        <location evidence="5">Cell inner membrane</location>
        <topology evidence="5">Multi-pass membrane protein</topology>
    </subcellularLocation>
    <subcellularLocation>
        <location evidence="1">Membrane</location>
        <topology evidence="1">Multi-pass membrane protein</topology>
    </subcellularLocation>
</comment>
<evidence type="ECO:0000313" key="7">
    <source>
        <dbReference type="EMBL" id="BCJ92381.1"/>
    </source>
</evidence>
<protein>
    <recommendedName>
        <fullName evidence="5">Transport permease protein</fullName>
    </recommendedName>
</protein>
<evidence type="ECO:0000256" key="4">
    <source>
        <dbReference type="ARBA" id="ARBA00023136"/>
    </source>
</evidence>
<reference evidence="7 8" key="1">
    <citation type="submission" date="2020-08" db="EMBL/GenBank/DDBJ databases">
        <title>Genome sequence of Rhizobiales bacterium strain IZ6.</title>
        <authorList>
            <person name="Nakai R."/>
            <person name="Naganuma T."/>
        </authorList>
    </citation>
    <scope>NUCLEOTIDE SEQUENCE [LARGE SCALE GENOMIC DNA]</scope>
    <source>
        <strain evidence="7 8">IZ6</strain>
    </source>
</reference>
<dbReference type="RefSeq" id="WP_222875951.1">
    <property type="nucleotide sequence ID" value="NZ_AP023361.1"/>
</dbReference>
<comment type="similarity">
    <text evidence="5">Belongs to the ABC-2 integral membrane protein family.</text>
</comment>
<dbReference type="EMBL" id="AP023361">
    <property type="protein sequence ID" value="BCJ92381.1"/>
    <property type="molecule type" value="Genomic_DNA"/>
</dbReference>
<evidence type="ECO:0000259" key="6">
    <source>
        <dbReference type="PROSITE" id="PS51012"/>
    </source>
</evidence>
<feature type="transmembrane region" description="Helical" evidence="5">
    <location>
        <begin position="148"/>
        <end position="171"/>
    </location>
</feature>
<dbReference type="InterPro" id="IPR052902">
    <property type="entry name" value="ABC-2_transporter"/>
</dbReference>
<evidence type="ECO:0000256" key="2">
    <source>
        <dbReference type="ARBA" id="ARBA00022692"/>
    </source>
</evidence>
<keyword evidence="2 5" id="KW-0812">Transmembrane</keyword>
<keyword evidence="5" id="KW-0813">Transport</keyword>
<evidence type="ECO:0000256" key="5">
    <source>
        <dbReference type="RuleBase" id="RU361157"/>
    </source>
</evidence>
<dbReference type="GO" id="GO:0140359">
    <property type="term" value="F:ABC-type transporter activity"/>
    <property type="evidence" value="ECO:0007669"/>
    <property type="project" value="InterPro"/>
</dbReference>
<gene>
    <name evidence="7" type="ORF">IZ6_31160</name>
</gene>
<evidence type="ECO:0000256" key="3">
    <source>
        <dbReference type="ARBA" id="ARBA00022989"/>
    </source>
</evidence>
<evidence type="ECO:0000313" key="8">
    <source>
        <dbReference type="Proteomes" id="UP000515317"/>
    </source>
</evidence>
<keyword evidence="4 5" id="KW-0472">Membrane</keyword>
<organism evidence="7 8">
    <name type="scientific">Terrihabitans soli</name>
    <dbReference type="NCBI Taxonomy" id="708113"/>
    <lineage>
        <taxon>Bacteria</taxon>
        <taxon>Pseudomonadati</taxon>
        <taxon>Pseudomonadota</taxon>
        <taxon>Alphaproteobacteria</taxon>
        <taxon>Hyphomicrobiales</taxon>
        <taxon>Terrihabitans</taxon>
    </lineage>
</organism>
<feature type="transmembrane region" description="Helical" evidence="5">
    <location>
        <begin position="110"/>
        <end position="142"/>
    </location>
</feature>
<keyword evidence="5" id="KW-1003">Cell membrane</keyword>
<evidence type="ECO:0000256" key="1">
    <source>
        <dbReference type="ARBA" id="ARBA00004141"/>
    </source>
</evidence>
<keyword evidence="3 5" id="KW-1133">Transmembrane helix</keyword>
<feature type="transmembrane region" description="Helical" evidence="5">
    <location>
        <begin position="234"/>
        <end position="257"/>
    </location>
</feature>
<dbReference type="KEGG" id="tso:IZ6_31160"/>
<dbReference type="AlphaFoldDB" id="A0A6S6QZC7"/>
<name>A0A6S6QZC7_9HYPH</name>
<feature type="domain" description="ABC transmembrane type-2" evidence="6">
    <location>
        <begin position="30"/>
        <end position="256"/>
    </location>
</feature>
<dbReference type="PROSITE" id="PS51012">
    <property type="entry name" value="ABC_TM2"/>
    <property type="match status" value="1"/>
</dbReference>
<feature type="transmembrane region" description="Helical" evidence="5">
    <location>
        <begin position="60"/>
        <end position="89"/>
    </location>
</feature>
<dbReference type="PANTHER" id="PTHR43027:SF1">
    <property type="entry name" value="DOXORUBICIN RESISTANCE ABC TRANSPORTER PERMEASE PROTEIN DRRC-RELATED"/>
    <property type="match status" value="1"/>
</dbReference>
<dbReference type="InterPro" id="IPR013525">
    <property type="entry name" value="ABC2_TM"/>
</dbReference>
<dbReference type="InterPro" id="IPR047817">
    <property type="entry name" value="ABC2_TM_bact-type"/>
</dbReference>
<feature type="transmembrane region" description="Helical" evidence="5">
    <location>
        <begin position="180"/>
        <end position="199"/>
    </location>
</feature>
<dbReference type="Pfam" id="PF01061">
    <property type="entry name" value="ABC2_membrane"/>
    <property type="match status" value="1"/>
</dbReference>
<feature type="transmembrane region" description="Helical" evidence="5">
    <location>
        <begin position="35"/>
        <end position="54"/>
    </location>
</feature>
<keyword evidence="8" id="KW-1185">Reference proteome</keyword>
<accession>A0A6S6QZC7</accession>
<proteinExistence type="inferred from homology"/>
<dbReference type="PANTHER" id="PTHR43027">
    <property type="entry name" value="DOXORUBICIN RESISTANCE ABC TRANSPORTER PERMEASE PROTEIN DRRC-RELATED"/>
    <property type="match status" value="1"/>
</dbReference>
<dbReference type="GO" id="GO:0005886">
    <property type="term" value="C:plasma membrane"/>
    <property type="evidence" value="ECO:0007669"/>
    <property type="project" value="UniProtKB-SubCell"/>
</dbReference>
<sequence>MRDIAYRAFSPARIGAMVMRQIYVLRSSWPRLLEIVYWPAMSMLTWGFLQTWVGQQSGSAAAAAGTLLGSILLWDILVRGGLGFSITFLEEMYAKNIGNLMMSPLTPLEFVCSLGVMSIVRLLIGLVPVSLIALVLFGFNLWGLGFPLILFFINLIFTAWAVSLVVAGLILRHGLGAESLAWTAIFIMMPLSAVFYPVAVLPPAAQYVAWALPPSYVFEGMRALLVEGVFRSDLMLWALCLNAIYFGIAVLVFLRLLDGARTAGSLLASNTE</sequence>
<dbReference type="Proteomes" id="UP000515317">
    <property type="component" value="Chromosome"/>
</dbReference>